<name>E2BVM9_HARSA</name>
<dbReference type="Proteomes" id="UP000008237">
    <property type="component" value="Unassembled WGS sequence"/>
</dbReference>
<dbReference type="AlphaFoldDB" id="E2BVM9"/>
<organism evidence="2">
    <name type="scientific">Harpegnathos saltator</name>
    <name type="common">Jerdon's jumping ant</name>
    <dbReference type="NCBI Taxonomy" id="610380"/>
    <lineage>
        <taxon>Eukaryota</taxon>
        <taxon>Metazoa</taxon>
        <taxon>Ecdysozoa</taxon>
        <taxon>Arthropoda</taxon>
        <taxon>Hexapoda</taxon>
        <taxon>Insecta</taxon>
        <taxon>Pterygota</taxon>
        <taxon>Neoptera</taxon>
        <taxon>Endopterygota</taxon>
        <taxon>Hymenoptera</taxon>
        <taxon>Apocrita</taxon>
        <taxon>Aculeata</taxon>
        <taxon>Formicoidea</taxon>
        <taxon>Formicidae</taxon>
        <taxon>Ponerinae</taxon>
        <taxon>Ponerini</taxon>
        <taxon>Harpegnathos</taxon>
    </lineage>
</organism>
<accession>E2BVM9</accession>
<gene>
    <name evidence="1" type="ORF">EAI_07761</name>
</gene>
<dbReference type="InParanoid" id="E2BVM9"/>
<evidence type="ECO:0000313" key="1">
    <source>
        <dbReference type="EMBL" id="EFN80251.1"/>
    </source>
</evidence>
<evidence type="ECO:0000313" key="2">
    <source>
        <dbReference type="Proteomes" id="UP000008237"/>
    </source>
</evidence>
<reference evidence="1 2" key="1">
    <citation type="journal article" date="2010" name="Science">
        <title>Genomic comparison of the ants Camponotus floridanus and Harpegnathos saltator.</title>
        <authorList>
            <person name="Bonasio R."/>
            <person name="Zhang G."/>
            <person name="Ye C."/>
            <person name="Mutti N.S."/>
            <person name="Fang X."/>
            <person name="Qin N."/>
            <person name="Donahue G."/>
            <person name="Yang P."/>
            <person name="Li Q."/>
            <person name="Li C."/>
            <person name="Zhang P."/>
            <person name="Huang Z."/>
            <person name="Berger S.L."/>
            <person name="Reinberg D."/>
            <person name="Wang J."/>
            <person name="Liebig J."/>
        </authorList>
    </citation>
    <scope>NUCLEOTIDE SEQUENCE [LARGE SCALE GENOMIC DNA]</scope>
    <source>
        <strain evidence="1 2">R22 G/1</strain>
    </source>
</reference>
<dbReference type="EMBL" id="GL450899">
    <property type="protein sequence ID" value="EFN80251.1"/>
    <property type="molecule type" value="Genomic_DNA"/>
</dbReference>
<sequence length="71" mass="8341">MENQVERKVNNVPLNVNTPVEFDIADQGILCADYQEELREKLTSEIKLMHILADFIEWTDPVEREDYIESC</sequence>
<keyword evidence="2" id="KW-1185">Reference proteome</keyword>
<proteinExistence type="predicted"/>
<protein>
    <submittedName>
        <fullName evidence="1">Uncharacterized protein</fullName>
    </submittedName>
</protein>